<name>A0ACB8ETK4_9SAUR</name>
<accession>A0ACB8ETK4</accession>
<keyword evidence="2" id="KW-1185">Reference proteome</keyword>
<gene>
    <name evidence="1" type="ORF">K3G42_001697</name>
</gene>
<proteinExistence type="predicted"/>
<dbReference type="EMBL" id="CM037628">
    <property type="protein sequence ID" value="KAH7996131.1"/>
    <property type="molecule type" value="Genomic_DNA"/>
</dbReference>
<dbReference type="Proteomes" id="UP000827872">
    <property type="component" value="Linkage Group LG15"/>
</dbReference>
<comment type="caution">
    <text evidence="1">The sequence shown here is derived from an EMBL/GenBank/DDBJ whole genome shotgun (WGS) entry which is preliminary data.</text>
</comment>
<protein>
    <submittedName>
        <fullName evidence="1">Uncharacterized protein</fullName>
    </submittedName>
</protein>
<sequence length="103" mass="12028">MEYAVNNVRFFLKKRFNSWKNGMQKSLFCAPVDSRQKFRRLEATVCSGVWPHIRRGYVKIFKRQLAGCPWFGRKSSGCLLSLIFLSLIRPSTPDPVFLKKQTL</sequence>
<evidence type="ECO:0000313" key="2">
    <source>
        <dbReference type="Proteomes" id="UP000827872"/>
    </source>
</evidence>
<organism evidence="1 2">
    <name type="scientific">Sphaerodactylus townsendi</name>
    <dbReference type="NCBI Taxonomy" id="933632"/>
    <lineage>
        <taxon>Eukaryota</taxon>
        <taxon>Metazoa</taxon>
        <taxon>Chordata</taxon>
        <taxon>Craniata</taxon>
        <taxon>Vertebrata</taxon>
        <taxon>Euteleostomi</taxon>
        <taxon>Lepidosauria</taxon>
        <taxon>Squamata</taxon>
        <taxon>Bifurcata</taxon>
        <taxon>Gekkota</taxon>
        <taxon>Sphaerodactylidae</taxon>
        <taxon>Sphaerodactylus</taxon>
    </lineage>
</organism>
<reference evidence="1" key="1">
    <citation type="submission" date="2021-08" db="EMBL/GenBank/DDBJ databases">
        <title>The first chromosome-level gecko genome reveals the dynamic sex chromosomes of Neotropical dwarf geckos (Sphaerodactylidae: Sphaerodactylus).</title>
        <authorList>
            <person name="Pinto B.J."/>
            <person name="Keating S.E."/>
            <person name="Gamble T."/>
        </authorList>
    </citation>
    <scope>NUCLEOTIDE SEQUENCE</scope>
    <source>
        <strain evidence="1">TG3544</strain>
    </source>
</reference>
<evidence type="ECO:0000313" key="1">
    <source>
        <dbReference type="EMBL" id="KAH7996131.1"/>
    </source>
</evidence>